<organism evidence="1 2">
    <name type="scientific">Acinetobacter johnsonii</name>
    <dbReference type="NCBI Taxonomy" id="40214"/>
    <lineage>
        <taxon>Bacteria</taxon>
        <taxon>Pseudomonadati</taxon>
        <taxon>Pseudomonadota</taxon>
        <taxon>Gammaproteobacteria</taxon>
        <taxon>Moraxellales</taxon>
        <taxon>Moraxellaceae</taxon>
        <taxon>Acinetobacter</taxon>
    </lineage>
</organism>
<dbReference type="Proteomes" id="UP000196240">
    <property type="component" value="Unassembled WGS sequence"/>
</dbReference>
<proteinExistence type="predicted"/>
<evidence type="ECO:0000313" key="2">
    <source>
        <dbReference type="Proteomes" id="UP000196240"/>
    </source>
</evidence>
<evidence type="ECO:0000313" key="1">
    <source>
        <dbReference type="EMBL" id="SJX21772.1"/>
    </source>
</evidence>
<name>A0A1R7QBX0_ACIJO</name>
<dbReference type="EMBL" id="FUUY01000004">
    <property type="protein sequence ID" value="SJX21772.1"/>
    <property type="molecule type" value="Genomic_DNA"/>
</dbReference>
<protein>
    <submittedName>
        <fullName evidence="1">Uncharacterized protein</fullName>
    </submittedName>
</protein>
<reference evidence="1 2" key="1">
    <citation type="submission" date="2017-02" db="EMBL/GenBank/DDBJ databases">
        <authorList>
            <person name="Peterson S.W."/>
        </authorList>
    </citation>
    <scope>NUCLEOTIDE SEQUENCE [LARGE SCALE GENOMIC DNA]</scope>
    <source>
        <strain evidence="1">C6</strain>
    </source>
</reference>
<gene>
    <name evidence="1" type="ORF">ACNJC6_01393</name>
</gene>
<accession>A0A1R7QBX0</accession>
<dbReference type="AlphaFoldDB" id="A0A1R7QBX0"/>
<sequence length="94" mass="10319">MICNHAKAVVDIVNVMKKILIPIFVAAVCLLGFAVFQDTETKKQQQLNQLMNSAEPKVQKLSPFSKAKVVPEKVSSPLQSDAEAIIEQVSIKVL</sequence>